<gene>
    <name evidence="3" type="ORF">LLUT_LOCUS267</name>
</gene>
<feature type="region of interest" description="Disordered" evidence="1">
    <location>
        <begin position="44"/>
        <end position="68"/>
    </location>
</feature>
<accession>A0AAV1VQP0</accession>
<feature type="chain" id="PRO_5043673754" evidence="2">
    <location>
        <begin position="24"/>
        <end position="68"/>
    </location>
</feature>
<evidence type="ECO:0000313" key="3">
    <source>
        <dbReference type="EMBL" id="CAL0299207.1"/>
    </source>
</evidence>
<dbReference type="AlphaFoldDB" id="A0AAV1VQP0"/>
<keyword evidence="2" id="KW-0732">Signal</keyword>
<dbReference type="EMBL" id="CAXHTB010000001">
    <property type="protein sequence ID" value="CAL0299207.1"/>
    <property type="molecule type" value="Genomic_DNA"/>
</dbReference>
<keyword evidence="4" id="KW-1185">Reference proteome</keyword>
<protein>
    <submittedName>
        <fullName evidence="3">Uncharacterized protein</fullName>
    </submittedName>
</protein>
<name>A0AAV1VQP0_LUPLU</name>
<dbReference type="Proteomes" id="UP001497480">
    <property type="component" value="Unassembled WGS sequence"/>
</dbReference>
<proteinExistence type="predicted"/>
<evidence type="ECO:0000256" key="2">
    <source>
        <dbReference type="SAM" id="SignalP"/>
    </source>
</evidence>
<organism evidence="3 4">
    <name type="scientific">Lupinus luteus</name>
    <name type="common">European yellow lupine</name>
    <dbReference type="NCBI Taxonomy" id="3873"/>
    <lineage>
        <taxon>Eukaryota</taxon>
        <taxon>Viridiplantae</taxon>
        <taxon>Streptophyta</taxon>
        <taxon>Embryophyta</taxon>
        <taxon>Tracheophyta</taxon>
        <taxon>Spermatophyta</taxon>
        <taxon>Magnoliopsida</taxon>
        <taxon>eudicotyledons</taxon>
        <taxon>Gunneridae</taxon>
        <taxon>Pentapetalae</taxon>
        <taxon>rosids</taxon>
        <taxon>fabids</taxon>
        <taxon>Fabales</taxon>
        <taxon>Fabaceae</taxon>
        <taxon>Papilionoideae</taxon>
        <taxon>50 kb inversion clade</taxon>
        <taxon>genistoids sensu lato</taxon>
        <taxon>core genistoids</taxon>
        <taxon>Genisteae</taxon>
        <taxon>Lupinus</taxon>
    </lineage>
</organism>
<comment type="caution">
    <text evidence="3">The sequence shown here is derived from an EMBL/GenBank/DDBJ whole genome shotgun (WGS) entry which is preliminary data.</text>
</comment>
<evidence type="ECO:0000256" key="1">
    <source>
        <dbReference type="SAM" id="MobiDB-lite"/>
    </source>
</evidence>
<reference evidence="3 4" key="1">
    <citation type="submission" date="2024-03" db="EMBL/GenBank/DDBJ databases">
        <authorList>
            <person name="Martinez-Hernandez J."/>
        </authorList>
    </citation>
    <scope>NUCLEOTIDE SEQUENCE [LARGE SCALE GENOMIC DNA]</scope>
</reference>
<evidence type="ECO:0000313" key="4">
    <source>
        <dbReference type="Proteomes" id="UP001497480"/>
    </source>
</evidence>
<feature type="signal peptide" evidence="2">
    <location>
        <begin position="1"/>
        <end position="23"/>
    </location>
</feature>
<sequence>MFSPSLLFLLLVSLIIGTQSLSAEDFSLAEDSIRFEIEEEKTMDFETQDYPSPGANPKHDPKVPPMAV</sequence>